<gene>
    <name evidence="2" type="ORF">QYT958_LOCUS46461</name>
</gene>
<sequence>MANKKGSGMATRGRNLKNSEANEDDETDDGDDDDEETEPMDFERAFGSASDIPKLEFMNIYPNNRLMDGL</sequence>
<feature type="non-terminal residue" evidence="2">
    <location>
        <position position="70"/>
    </location>
</feature>
<dbReference type="Proteomes" id="UP000663848">
    <property type="component" value="Unassembled WGS sequence"/>
</dbReference>
<name>A0A822FGY9_9BILA</name>
<comment type="caution">
    <text evidence="2">The sequence shown here is derived from an EMBL/GenBank/DDBJ whole genome shotgun (WGS) entry which is preliminary data.</text>
</comment>
<proteinExistence type="predicted"/>
<protein>
    <submittedName>
        <fullName evidence="2">Uncharacterized protein</fullName>
    </submittedName>
</protein>
<organism evidence="2 3">
    <name type="scientific">Rotaria socialis</name>
    <dbReference type="NCBI Taxonomy" id="392032"/>
    <lineage>
        <taxon>Eukaryota</taxon>
        <taxon>Metazoa</taxon>
        <taxon>Spiralia</taxon>
        <taxon>Gnathifera</taxon>
        <taxon>Rotifera</taxon>
        <taxon>Eurotatoria</taxon>
        <taxon>Bdelloidea</taxon>
        <taxon>Philodinida</taxon>
        <taxon>Philodinidae</taxon>
        <taxon>Rotaria</taxon>
    </lineage>
</organism>
<dbReference type="EMBL" id="CAJOBR010082682">
    <property type="protein sequence ID" value="CAF5126959.1"/>
    <property type="molecule type" value="Genomic_DNA"/>
</dbReference>
<feature type="region of interest" description="Disordered" evidence="1">
    <location>
        <begin position="1"/>
        <end position="49"/>
    </location>
</feature>
<evidence type="ECO:0000313" key="2">
    <source>
        <dbReference type="EMBL" id="CAF5126959.1"/>
    </source>
</evidence>
<accession>A0A822FGY9</accession>
<dbReference type="AlphaFoldDB" id="A0A822FGY9"/>
<evidence type="ECO:0000256" key="1">
    <source>
        <dbReference type="SAM" id="MobiDB-lite"/>
    </source>
</evidence>
<reference evidence="2" key="1">
    <citation type="submission" date="2021-02" db="EMBL/GenBank/DDBJ databases">
        <authorList>
            <person name="Nowell W R."/>
        </authorList>
    </citation>
    <scope>NUCLEOTIDE SEQUENCE</scope>
</reference>
<evidence type="ECO:0000313" key="3">
    <source>
        <dbReference type="Proteomes" id="UP000663848"/>
    </source>
</evidence>
<feature type="compositionally biased region" description="Acidic residues" evidence="1">
    <location>
        <begin position="21"/>
        <end position="40"/>
    </location>
</feature>